<protein>
    <recommendedName>
        <fullName evidence="3">Addiction module antitoxin</fullName>
    </recommendedName>
</protein>
<dbReference type="EMBL" id="AVFL01000022">
    <property type="protein sequence ID" value="EWY37927.1"/>
    <property type="molecule type" value="Genomic_DNA"/>
</dbReference>
<comment type="caution">
    <text evidence="1">The sequence shown here is derived from an EMBL/GenBank/DDBJ whole genome shotgun (WGS) entry which is preliminary data.</text>
</comment>
<dbReference type="RefSeq" id="WP_037458050.1">
    <property type="nucleotide sequence ID" value="NZ_AVFL01000022.1"/>
</dbReference>
<dbReference type="InterPro" id="IPR014057">
    <property type="entry name" value="HI1420"/>
</dbReference>
<accession>W9GZP1</accession>
<dbReference type="GO" id="GO:0003677">
    <property type="term" value="F:DNA binding"/>
    <property type="evidence" value="ECO:0007669"/>
    <property type="project" value="InterPro"/>
</dbReference>
<evidence type="ECO:0000313" key="2">
    <source>
        <dbReference type="Proteomes" id="UP000019486"/>
    </source>
</evidence>
<organism evidence="1 2">
    <name type="scientific">Skermanella stibiiresistens SB22</name>
    <dbReference type="NCBI Taxonomy" id="1385369"/>
    <lineage>
        <taxon>Bacteria</taxon>
        <taxon>Pseudomonadati</taxon>
        <taxon>Pseudomonadota</taxon>
        <taxon>Alphaproteobacteria</taxon>
        <taxon>Rhodospirillales</taxon>
        <taxon>Azospirillaceae</taxon>
        <taxon>Skermanella</taxon>
    </lineage>
</organism>
<proteinExistence type="predicted"/>
<evidence type="ECO:0008006" key="3">
    <source>
        <dbReference type="Google" id="ProtNLM"/>
    </source>
</evidence>
<evidence type="ECO:0000313" key="1">
    <source>
        <dbReference type="EMBL" id="EWY37927.1"/>
    </source>
</evidence>
<dbReference type="SUPFAM" id="SSF47413">
    <property type="entry name" value="lambda repressor-like DNA-binding domains"/>
    <property type="match status" value="1"/>
</dbReference>
<dbReference type="Pfam" id="PF21716">
    <property type="entry name" value="dnstrm_HI1420"/>
    <property type="match status" value="1"/>
</dbReference>
<dbReference type="AlphaFoldDB" id="W9GZP1"/>
<dbReference type="InterPro" id="IPR010982">
    <property type="entry name" value="Lambda_DNA-bd_dom_sf"/>
</dbReference>
<dbReference type="STRING" id="1385369.N825_16115"/>
<dbReference type="Proteomes" id="UP000019486">
    <property type="component" value="Unassembled WGS sequence"/>
</dbReference>
<gene>
    <name evidence="1" type="ORF">N825_16115</name>
</gene>
<sequence length="93" mass="10178">MEFREFDVSDYLTDESSIAEYLDAALEEDSPGAFLEALGHVAKARGMTQISAATGLGRESLYKALTNDAQPRYDTIRRVVEALGLRITITPAP</sequence>
<keyword evidence="2" id="KW-1185">Reference proteome</keyword>
<dbReference type="PANTHER" id="PTHR40275">
    <property type="entry name" value="SSL7038 PROTEIN"/>
    <property type="match status" value="1"/>
</dbReference>
<reference evidence="1 2" key="1">
    <citation type="submission" date="2013-08" db="EMBL/GenBank/DDBJ databases">
        <title>The genome sequence of Skermanella stibiiresistens.</title>
        <authorList>
            <person name="Zhu W."/>
            <person name="Wang G."/>
        </authorList>
    </citation>
    <scope>NUCLEOTIDE SEQUENCE [LARGE SCALE GENOMIC DNA]</scope>
    <source>
        <strain evidence="1 2">SB22</strain>
    </source>
</reference>
<dbReference type="PANTHER" id="PTHR40275:SF1">
    <property type="entry name" value="SSL7038 PROTEIN"/>
    <property type="match status" value="1"/>
</dbReference>
<dbReference type="OrthoDB" id="9798416at2"/>
<dbReference type="NCBIfam" id="TIGR02684">
    <property type="entry name" value="dnstrm_HI1420"/>
    <property type="match status" value="1"/>
</dbReference>
<name>W9GZP1_9PROT</name>